<dbReference type="Proteomes" id="UP000485058">
    <property type="component" value="Unassembled WGS sequence"/>
</dbReference>
<comment type="caution">
    <text evidence="2">The sequence shown here is derived from an EMBL/GenBank/DDBJ whole genome shotgun (WGS) entry which is preliminary data.</text>
</comment>
<reference evidence="2 3" key="1">
    <citation type="submission" date="2020-02" db="EMBL/GenBank/DDBJ databases">
        <title>Draft genome sequence of Haematococcus lacustris strain NIES-144.</title>
        <authorList>
            <person name="Morimoto D."/>
            <person name="Nakagawa S."/>
            <person name="Yoshida T."/>
            <person name="Sawayama S."/>
        </authorList>
    </citation>
    <scope>NUCLEOTIDE SEQUENCE [LARGE SCALE GENOMIC DNA]</scope>
    <source>
        <strain evidence="2 3">NIES-144</strain>
    </source>
</reference>
<name>A0A699YIP1_HAELA</name>
<keyword evidence="3" id="KW-1185">Reference proteome</keyword>
<feature type="region of interest" description="Disordered" evidence="1">
    <location>
        <begin position="1"/>
        <end position="33"/>
    </location>
</feature>
<protein>
    <submittedName>
        <fullName evidence="2">Uncharacterized protein</fullName>
    </submittedName>
</protein>
<gene>
    <name evidence="2" type="ORF">HaLaN_05295</name>
</gene>
<dbReference type="EMBL" id="BLLF01000283">
    <property type="protein sequence ID" value="GFH10050.1"/>
    <property type="molecule type" value="Genomic_DNA"/>
</dbReference>
<dbReference type="AlphaFoldDB" id="A0A699YIP1"/>
<evidence type="ECO:0000256" key="1">
    <source>
        <dbReference type="SAM" id="MobiDB-lite"/>
    </source>
</evidence>
<feature type="non-terminal residue" evidence="2">
    <location>
        <position position="1"/>
    </location>
</feature>
<accession>A0A699YIP1</accession>
<evidence type="ECO:0000313" key="2">
    <source>
        <dbReference type="EMBL" id="GFH10050.1"/>
    </source>
</evidence>
<proteinExistence type="predicted"/>
<organism evidence="2 3">
    <name type="scientific">Haematococcus lacustris</name>
    <name type="common">Green alga</name>
    <name type="synonym">Haematococcus pluvialis</name>
    <dbReference type="NCBI Taxonomy" id="44745"/>
    <lineage>
        <taxon>Eukaryota</taxon>
        <taxon>Viridiplantae</taxon>
        <taxon>Chlorophyta</taxon>
        <taxon>core chlorophytes</taxon>
        <taxon>Chlorophyceae</taxon>
        <taxon>CS clade</taxon>
        <taxon>Chlamydomonadales</taxon>
        <taxon>Haematococcaceae</taxon>
        <taxon>Haematococcus</taxon>
    </lineage>
</organism>
<evidence type="ECO:0000313" key="3">
    <source>
        <dbReference type="Proteomes" id="UP000485058"/>
    </source>
</evidence>
<sequence>MSQAGIKSLQDGRQDSAAPDPNPNQAVHRAPAPGPSLVLQNVLWPLPSCPETADLLAASPCPGGHRHYINSHGQLVVDSAACSSTSTTRGTGFFTSPAAGTGSQGRPHGAGALPHLNPVLAQVTLLTASAAAIASAAGAAFLDCELFGSQLQAGQAAAVAAAAAGVRACGRAADLARAAPLTMEEQQVLVEAVRGQVQAGSFLAAGKELCKRMVAKLRVKVKAWMC</sequence>